<evidence type="ECO:0000313" key="4">
    <source>
        <dbReference type="Proteomes" id="UP000044938"/>
    </source>
</evidence>
<feature type="compositionally biased region" description="Polar residues" evidence="1">
    <location>
        <begin position="62"/>
        <end position="75"/>
    </location>
</feature>
<reference evidence="4 5" key="1">
    <citation type="submission" date="2015-03" db="EMBL/GenBank/DDBJ databases">
        <authorList>
            <consortium name="Pathogen Informatics"/>
        </authorList>
    </citation>
    <scope>NUCLEOTIDE SEQUENCE [LARGE SCALE GENOMIC DNA]</scope>
    <source>
        <strain evidence="2 5">G09901357</strain>
        <strain evidence="3 4">M09401471</strain>
    </source>
</reference>
<sequence length="95" mass="9931">MIERSEPTPAAAVNVSTSMASTTFSRVCAENTGASLVLAAAKRLTAMIKPISPSSGVPLMKSSCQRRSTRHTSTALPPRSWPGPRHGPDGNRGAD</sequence>
<evidence type="ECO:0000256" key="1">
    <source>
        <dbReference type="SAM" id="MobiDB-lite"/>
    </source>
</evidence>
<evidence type="ECO:0000313" key="5">
    <source>
        <dbReference type="Proteomes" id="UP000048289"/>
    </source>
</evidence>
<dbReference type="EMBL" id="CSAJ01000566">
    <property type="protein sequence ID" value="COW89032.1"/>
    <property type="molecule type" value="Genomic_DNA"/>
</dbReference>
<proteinExistence type="predicted"/>
<feature type="compositionally biased region" description="Basic and acidic residues" evidence="1">
    <location>
        <begin position="86"/>
        <end position="95"/>
    </location>
</feature>
<dbReference type="Proteomes" id="UP000048289">
    <property type="component" value="Unassembled WGS sequence"/>
</dbReference>
<dbReference type="EMBL" id="CFOE01000552">
    <property type="protein sequence ID" value="CFE42976.1"/>
    <property type="molecule type" value="Genomic_DNA"/>
</dbReference>
<protein>
    <submittedName>
        <fullName evidence="2">Uncharacterized protein</fullName>
    </submittedName>
</protein>
<feature type="region of interest" description="Disordered" evidence="1">
    <location>
        <begin position="52"/>
        <end position="95"/>
    </location>
</feature>
<evidence type="ECO:0000313" key="2">
    <source>
        <dbReference type="EMBL" id="CFE42976.1"/>
    </source>
</evidence>
<organism evidence="2 5">
    <name type="scientific">Mycobacterium tuberculosis</name>
    <dbReference type="NCBI Taxonomy" id="1773"/>
    <lineage>
        <taxon>Bacteria</taxon>
        <taxon>Bacillati</taxon>
        <taxon>Actinomycetota</taxon>
        <taxon>Actinomycetes</taxon>
        <taxon>Mycobacteriales</taxon>
        <taxon>Mycobacteriaceae</taxon>
        <taxon>Mycobacterium</taxon>
        <taxon>Mycobacterium tuberculosis complex</taxon>
    </lineage>
</organism>
<evidence type="ECO:0000313" key="3">
    <source>
        <dbReference type="EMBL" id="COW89032.1"/>
    </source>
</evidence>
<accession>A0A654TCX0</accession>
<gene>
    <name evidence="2" type="ORF">ERS007681_03304</name>
    <name evidence="3" type="ORF">ERS007720_03486</name>
</gene>
<name>A0A654TCX0_MYCTX</name>
<dbReference type="AlphaFoldDB" id="A0A654TCX0"/>
<dbReference type="Proteomes" id="UP000044938">
    <property type="component" value="Unassembled WGS sequence"/>
</dbReference>